<dbReference type="EMBL" id="FNAD01000009">
    <property type="protein sequence ID" value="SDD93991.1"/>
    <property type="molecule type" value="Genomic_DNA"/>
</dbReference>
<sequence>MGKSTNDITTNDGGKTTVVQSEVIGAIGDGATANIAAAGKGARGSMTVNVKR</sequence>
<dbReference type="RefSeq" id="WP_177154971.1">
    <property type="nucleotide sequence ID" value="NZ_FNAD01000009.1"/>
</dbReference>
<evidence type="ECO:0000313" key="1">
    <source>
        <dbReference type="EMBL" id="SDD93991.1"/>
    </source>
</evidence>
<proteinExistence type="predicted"/>
<evidence type="ECO:0000313" key="2">
    <source>
        <dbReference type="Proteomes" id="UP000198949"/>
    </source>
</evidence>
<name>A0A1G6YUK0_9ACTN</name>
<dbReference type="STRING" id="58114.SAMN05216270_109179"/>
<reference evidence="2" key="1">
    <citation type="submission" date="2016-10" db="EMBL/GenBank/DDBJ databases">
        <authorList>
            <person name="Varghese N."/>
            <person name="Submissions S."/>
        </authorList>
    </citation>
    <scope>NUCLEOTIDE SEQUENCE [LARGE SCALE GENOMIC DNA]</scope>
    <source>
        <strain evidence="2">CGMCC 4.3516</strain>
    </source>
</reference>
<keyword evidence="2" id="KW-1185">Reference proteome</keyword>
<organism evidence="1 2">
    <name type="scientific">Glycomyces harbinensis</name>
    <dbReference type="NCBI Taxonomy" id="58114"/>
    <lineage>
        <taxon>Bacteria</taxon>
        <taxon>Bacillati</taxon>
        <taxon>Actinomycetota</taxon>
        <taxon>Actinomycetes</taxon>
        <taxon>Glycomycetales</taxon>
        <taxon>Glycomycetaceae</taxon>
        <taxon>Glycomyces</taxon>
    </lineage>
</organism>
<dbReference type="AlphaFoldDB" id="A0A1G6YUK0"/>
<dbReference type="Proteomes" id="UP000198949">
    <property type="component" value="Unassembled WGS sequence"/>
</dbReference>
<protein>
    <submittedName>
        <fullName evidence="1">Uncharacterized protein</fullName>
    </submittedName>
</protein>
<accession>A0A1G6YUK0</accession>
<gene>
    <name evidence="1" type="ORF">SAMN05216270_109179</name>
</gene>